<dbReference type="CDD" id="cd06174">
    <property type="entry name" value="MFS"/>
    <property type="match status" value="1"/>
</dbReference>
<keyword evidence="2" id="KW-0813">Transport</keyword>
<reference evidence="9 10" key="1">
    <citation type="submission" date="2019-03" db="EMBL/GenBank/DDBJ databases">
        <title>Genomic Encyclopedia of Archaeal and Bacterial Type Strains, Phase II (KMG-II): from individual species to whole genera.</title>
        <authorList>
            <person name="Goeker M."/>
        </authorList>
    </citation>
    <scope>NUCLEOTIDE SEQUENCE [LARGE SCALE GENOMIC DNA]</scope>
    <source>
        <strain evidence="9 10">ATCC 35214</strain>
    </source>
</reference>
<dbReference type="Pfam" id="PF07690">
    <property type="entry name" value="MFS_1"/>
    <property type="match status" value="1"/>
</dbReference>
<feature type="transmembrane region" description="Helical" evidence="7">
    <location>
        <begin position="121"/>
        <end position="140"/>
    </location>
</feature>
<dbReference type="GO" id="GO:0005886">
    <property type="term" value="C:plasma membrane"/>
    <property type="evidence" value="ECO:0007669"/>
    <property type="project" value="UniProtKB-SubCell"/>
</dbReference>
<evidence type="ECO:0000256" key="7">
    <source>
        <dbReference type="SAM" id="Phobius"/>
    </source>
</evidence>
<evidence type="ECO:0000256" key="2">
    <source>
        <dbReference type="ARBA" id="ARBA00022448"/>
    </source>
</evidence>
<feature type="transmembrane region" description="Helical" evidence="7">
    <location>
        <begin position="265"/>
        <end position="287"/>
    </location>
</feature>
<dbReference type="Gene3D" id="1.20.1250.20">
    <property type="entry name" value="MFS general substrate transporter like domains"/>
    <property type="match status" value="2"/>
</dbReference>
<feature type="transmembrane region" description="Helical" evidence="7">
    <location>
        <begin position="360"/>
        <end position="384"/>
    </location>
</feature>
<proteinExistence type="predicted"/>
<dbReference type="InterPro" id="IPR050171">
    <property type="entry name" value="MFS_Transporters"/>
</dbReference>
<feature type="transmembrane region" description="Helical" evidence="7">
    <location>
        <begin position="53"/>
        <end position="73"/>
    </location>
</feature>
<keyword evidence="10" id="KW-1185">Reference proteome</keyword>
<dbReference type="GO" id="GO:0022857">
    <property type="term" value="F:transmembrane transporter activity"/>
    <property type="evidence" value="ECO:0007669"/>
    <property type="project" value="InterPro"/>
</dbReference>
<feature type="transmembrane region" description="Helical" evidence="7">
    <location>
        <begin position="12"/>
        <end position="33"/>
    </location>
</feature>
<evidence type="ECO:0000313" key="9">
    <source>
        <dbReference type="EMBL" id="TDV24434.1"/>
    </source>
</evidence>
<evidence type="ECO:0000256" key="4">
    <source>
        <dbReference type="ARBA" id="ARBA00022692"/>
    </source>
</evidence>
<feature type="transmembrane region" description="Helical" evidence="7">
    <location>
        <begin position="437"/>
        <end position="462"/>
    </location>
</feature>
<keyword evidence="6 7" id="KW-0472">Membrane</keyword>
<evidence type="ECO:0000313" key="10">
    <source>
        <dbReference type="Proteomes" id="UP000295757"/>
    </source>
</evidence>
<feature type="transmembrane region" description="Helical" evidence="7">
    <location>
        <begin position="299"/>
        <end position="323"/>
    </location>
</feature>
<dbReference type="Proteomes" id="UP000295757">
    <property type="component" value="Unassembled WGS sequence"/>
</dbReference>
<feature type="transmembrane region" description="Helical" evidence="7">
    <location>
        <begin position="198"/>
        <end position="220"/>
    </location>
</feature>
<keyword evidence="3" id="KW-1003">Cell membrane</keyword>
<dbReference type="OrthoDB" id="391626at2"/>
<dbReference type="InterPro" id="IPR020846">
    <property type="entry name" value="MFS_dom"/>
</dbReference>
<evidence type="ECO:0000256" key="1">
    <source>
        <dbReference type="ARBA" id="ARBA00004651"/>
    </source>
</evidence>
<keyword evidence="4 7" id="KW-0812">Transmembrane</keyword>
<accession>A0A4R7UFG5</accession>
<protein>
    <submittedName>
        <fullName evidence="9">Na+/melibiose symporter-like transporter</fullName>
    </submittedName>
</protein>
<dbReference type="PROSITE" id="PS50850">
    <property type="entry name" value="MFS"/>
    <property type="match status" value="1"/>
</dbReference>
<evidence type="ECO:0000256" key="5">
    <source>
        <dbReference type="ARBA" id="ARBA00022989"/>
    </source>
</evidence>
<dbReference type="RefSeq" id="WP_134110719.1">
    <property type="nucleotide sequence ID" value="NZ_SOCN01000001.1"/>
</dbReference>
<feature type="domain" description="Major facilitator superfamily (MFS) profile" evidence="8">
    <location>
        <begin position="1"/>
        <end position="224"/>
    </location>
</feature>
<dbReference type="InterPro" id="IPR036259">
    <property type="entry name" value="MFS_trans_sf"/>
</dbReference>
<comment type="subcellular location">
    <subcellularLocation>
        <location evidence="1">Cell membrane</location>
        <topology evidence="1">Multi-pass membrane protein</topology>
    </subcellularLocation>
</comment>
<dbReference type="EMBL" id="SOCN01000001">
    <property type="protein sequence ID" value="TDV24434.1"/>
    <property type="molecule type" value="Genomic_DNA"/>
</dbReference>
<dbReference type="PANTHER" id="PTHR23517">
    <property type="entry name" value="RESISTANCE PROTEIN MDTM, PUTATIVE-RELATED-RELATED"/>
    <property type="match status" value="1"/>
</dbReference>
<comment type="caution">
    <text evidence="9">The sequence shown here is derived from an EMBL/GenBank/DDBJ whole genome shotgun (WGS) entry which is preliminary data.</text>
</comment>
<name>A0A4R7UFG5_9BACT</name>
<evidence type="ECO:0000259" key="8">
    <source>
        <dbReference type="PROSITE" id="PS50850"/>
    </source>
</evidence>
<evidence type="ECO:0000256" key="3">
    <source>
        <dbReference type="ARBA" id="ARBA00022475"/>
    </source>
</evidence>
<feature type="transmembrane region" description="Helical" evidence="7">
    <location>
        <begin position="396"/>
        <end position="417"/>
    </location>
</feature>
<feature type="transmembrane region" description="Helical" evidence="7">
    <location>
        <begin position="330"/>
        <end position="354"/>
    </location>
</feature>
<feature type="transmembrane region" description="Helical" evidence="7">
    <location>
        <begin position="80"/>
        <end position="101"/>
    </location>
</feature>
<gene>
    <name evidence="9" type="ORF">BCF59_0404</name>
</gene>
<sequence>MLSRLKEFSKKQIIALIVLAAADVFVIAIPYYLKNIIPNFNLYLGIREDQVAILIAIIGIVTLVTQLPGGFLANKFSSRWLLFGAIVSTAMIAIWFGILVLNQRSYQTTEAQKQVLFAQYAIIWGLWGVTSTLIFWTPLWKLVSQQAKKENQGFAYGLESSFNGIIGFVLIWALGFLIVTFWIGKLKKNEIPSSGVPFAVYVFIVAAFLLVVSVLVFTLVPERPLEKAIEDETTEVTPKEKSLWSWDKFKLAFKEGFKQVKSWKLWALALFLMGMYTFQTAFPFYVLQTLVNEYKAPTWISFILTGILSYGFRIFISWVIGGWADKTRSYILFLVTSTGLAIVSIIAILLIGFINNPIVVIVTSIVLFMFIGSLSWAMATLRYTQLNEIHIEKNSYASSVGVMSFIGFSLDAWFYPMSSAIGKAYTPKFEQHTSLEGYRIIIIIALVIAFLGLLAGIAVFVANTRELKRLGKTTYRWRELVN</sequence>
<organism evidence="9 10">
    <name type="scientific">Mycoplasmopsis mustelae</name>
    <dbReference type="NCBI Taxonomy" id="171289"/>
    <lineage>
        <taxon>Bacteria</taxon>
        <taxon>Bacillati</taxon>
        <taxon>Mycoplasmatota</taxon>
        <taxon>Mycoplasmoidales</taxon>
        <taxon>Metamycoplasmataceae</taxon>
        <taxon>Mycoplasmopsis</taxon>
    </lineage>
</organism>
<keyword evidence="5 7" id="KW-1133">Transmembrane helix</keyword>
<dbReference type="SUPFAM" id="SSF103473">
    <property type="entry name" value="MFS general substrate transporter"/>
    <property type="match status" value="1"/>
</dbReference>
<feature type="transmembrane region" description="Helical" evidence="7">
    <location>
        <begin position="161"/>
        <end position="183"/>
    </location>
</feature>
<evidence type="ECO:0000256" key="6">
    <source>
        <dbReference type="ARBA" id="ARBA00023136"/>
    </source>
</evidence>
<dbReference type="InterPro" id="IPR011701">
    <property type="entry name" value="MFS"/>
</dbReference>
<dbReference type="AlphaFoldDB" id="A0A4R7UFG5"/>